<comment type="caution">
    <text evidence="1">The sequence shown here is derived from an EMBL/GenBank/DDBJ whole genome shotgun (WGS) entry which is preliminary data.</text>
</comment>
<dbReference type="AlphaFoldDB" id="A0A7W7VTS5"/>
<keyword evidence="2" id="KW-1185">Reference proteome</keyword>
<dbReference type="EMBL" id="JACHJV010000001">
    <property type="protein sequence ID" value="MBB4922078.1"/>
    <property type="molecule type" value="Genomic_DNA"/>
</dbReference>
<evidence type="ECO:0000313" key="1">
    <source>
        <dbReference type="EMBL" id="MBB4922078.1"/>
    </source>
</evidence>
<accession>A0A7W7VTS5</accession>
<sequence>MLYTREAWAYAAMGRVAAFRRATNQAREELASGEQASDEPYWISYFNKAELAGVTGGRLLDLARSDPSAHADVAAEHIRAALSERGAEASRSHALDRIGLAETRFLVGDLTSAVEETRHAVEAAAQTRSSRVRNQLGALYQYTVGRSVNAAVRDTRDSIRELLAN</sequence>
<proteinExistence type="predicted"/>
<organism evidence="1 2">
    <name type="scientific">Kitasatospora kifunensis</name>
    <name type="common">Streptomyces kifunensis</name>
    <dbReference type="NCBI Taxonomy" id="58351"/>
    <lineage>
        <taxon>Bacteria</taxon>
        <taxon>Bacillati</taxon>
        <taxon>Actinomycetota</taxon>
        <taxon>Actinomycetes</taxon>
        <taxon>Kitasatosporales</taxon>
        <taxon>Streptomycetaceae</taxon>
        <taxon>Kitasatospora</taxon>
    </lineage>
</organism>
<reference evidence="1 2" key="1">
    <citation type="submission" date="2020-08" db="EMBL/GenBank/DDBJ databases">
        <title>Sequencing the genomes of 1000 actinobacteria strains.</title>
        <authorList>
            <person name="Klenk H.-P."/>
        </authorList>
    </citation>
    <scope>NUCLEOTIDE SEQUENCE [LARGE SCALE GENOMIC DNA]</scope>
    <source>
        <strain evidence="1 2">DSM 41654</strain>
    </source>
</reference>
<evidence type="ECO:0000313" key="2">
    <source>
        <dbReference type="Proteomes" id="UP000540506"/>
    </source>
</evidence>
<protein>
    <submittedName>
        <fullName evidence="1">Uncharacterized protein</fullName>
    </submittedName>
</protein>
<dbReference type="RefSeq" id="WP_184934313.1">
    <property type="nucleotide sequence ID" value="NZ_JACHJV010000001.1"/>
</dbReference>
<name>A0A7W7VTS5_KITKI</name>
<gene>
    <name evidence="1" type="ORF">FHR34_001071</name>
</gene>
<dbReference type="Proteomes" id="UP000540506">
    <property type="component" value="Unassembled WGS sequence"/>
</dbReference>